<evidence type="ECO:0000256" key="1">
    <source>
        <dbReference type="ARBA" id="ARBA00017562"/>
    </source>
</evidence>
<dbReference type="NCBIfam" id="NF005457">
    <property type="entry name" value="PRK07051.1"/>
    <property type="match status" value="1"/>
</dbReference>
<dbReference type="PANTHER" id="PTHR45266:SF3">
    <property type="entry name" value="OXALOACETATE DECARBOXYLASE ALPHA CHAIN"/>
    <property type="match status" value="1"/>
</dbReference>
<dbReference type="Gene3D" id="2.40.50.100">
    <property type="match status" value="1"/>
</dbReference>
<dbReference type="InterPro" id="IPR011053">
    <property type="entry name" value="Single_hybrid_motif"/>
</dbReference>
<dbReference type="GO" id="GO:0009317">
    <property type="term" value="C:acetyl-CoA carboxylase complex"/>
    <property type="evidence" value="ECO:0007669"/>
    <property type="project" value="InterPro"/>
</dbReference>
<dbReference type="PROSITE" id="PS50968">
    <property type="entry name" value="BIOTINYL_LIPOYL"/>
    <property type="match status" value="1"/>
</dbReference>
<feature type="domain" description="Lipoyl-binding" evidence="3">
    <location>
        <begin position="1"/>
        <end position="80"/>
    </location>
</feature>
<accession>A0A1I6UGU5</accession>
<dbReference type="InterPro" id="IPR050709">
    <property type="entry name" value="Biotin_Carboxyl_Carrier/Decarb"/>
</dbReference>
<keyword evidence="5" id="KW-1185">Reference proteome</keyword>
<dbReference type="GO" id="GO:0006633">
    <property type="term" value="P:fatty acid biosynthetic process"/>
    <property type="evidence" value="ECO:0007669"/>
    <property type="project" value="InterPro"/>
</dbReference>
<name>A0A1I6UGU5_9EURY</name>
<proteinExistence type="predicted"/>
<evidence type="ECO:0000313" key="4">
    <source>
        <dbReference type="EMBL" id="SFT00594.1"/>
    </source>
</evidence>
<dbReference type="AlphaFoldDB" id="A0A1I6UGU5"/>
<gene>
    <name evidence="4" type="ORF">SAMN04488556_3853</name>
</gene>
<dbReference type="Pfam" id="PF00364">
    <property type="entry name" value="Biotin_lipoyl"/>
    <property type="match status" value="1"/>
</dbReference>
<dbReference type="GO" id="GO:0003989">
    <property type="term" value="F:acetyl-CoA carboxylase activity"/>
    <property type="evidence" value="ECO:0007669"/>
    <property type="project" value="InterPro"/>
</dbReference>
<organism evidence="4 5">
    <name type="scientific">Halostagnicola kamekurae</name>
    <dbReference type="NCBI Taxonomy" id="619731"/>
    <lineage>
        <taxon>Archaea</taxon>
        <taxon>Methanobacteriati</taxon>
        <taxon>Methanobacteriota</taxon>
        <taxon>Stenosarchaea group</taxon>
        <taxon>Halobacteria</taxon>
        <taxon>Halobacteriales</taxon>
        <taxon>Natrialbaceae</taxon>
        <taxon>Halostagnicola</taxon>
    </lineage>
</organism>
<dbReference type="PRINTS" id="PR01071">
    <property type="entry name" value="ACOABIOTINCC"/>
</dbReference>
<sequence>MTDTTTINSPMPGVFYRRPDPDEALFVEPGDQVEQGDTIGLVEVMKNFHDIEAPEAGTITEFHVENEAEIEADQPIATLE</sequence>
<dbReference type="EMBL" id="FOZS01000004">
    <property type="protein sequence ID" value="SFT00594.1"/>
    <property type="molecule type" value="Genomic_DNA"/>
</dbReference>
<dbReference type="SUPFAM" id="SSF51230">
    <property type="entry name" value="Single hybrid motif"/>
    <property type="match status" value="1"/>
</dbReference>
<dbReference type="OrthoDB" id="211557at2157"/>
<reference evidence="5" key="1">
    <citation type="submission" date="2016-10" db="EMBL/GenBank/DDBJ databases">
        <authorList>
            <person name="Varghese N."/>
            <person name="Submissions S."/>
        </authorList>
    </citation>
    <scope>NUCLEOTIDE SEQUENCE [LARGE SCALE GENOMIC DNA]</scope>
    <source>
        <strain evidence="5">DSM 22427</strain>
    </source>
</reference>
<keyword evidence="2" id="KW-0092">Biotin</keyword>
<protein>
    <recommendedName>
        <fullName evidence="1">Biotin carboxyl carrier protein of acetyl-CoA carboxylase</fullName>
    </recommendedName>
</protein>
<evidence type="ECO:0000313" key="5">
    <source>
        <dbReference type="Proteomes" id="UP000199199"/>
    </source>
</evidence>
<dbReference type="InterPro" id="IPR001249">
    <property type="entry name" value="AcCoA_biotinCC"/>
</dbReference>
<evidence type="ECO:0000259" key="3">
    <source>
        <dbReference type="PROSITE" id="PS50968"/>
    </source>
</evidence>
<dbReference type="CDD" id="cd06850">
    <property type="entry name" value="biotinyl_domain"/>
    <property type="match status" value="1"/>
</dbReference>
<dbReference type="RefSeq" id="WP_092907038.1">
    <property type="nucleotide sequence ID" value="NZ_FOZS01000004.1"/>
</dbReference>
<dbReference type="PANTHER" id="PTHR45266">
    <property type="entry name" value="OXALOACETATE DECARBOXYLASE ALPHA CHAIN"/>
    <property type="match status" value="1"/>
</dbReference>
<dbReference type="InterPro" id="IPR000089">
    <property type="entry name" value="Biotin_lipoyl"/>
</dbReference>
<evidence type="ECO:0000256" key="2">
    <source>
        <dbReference type="ARBA" id="ARBA00023267"/>
    </source>
</evidence>
<dbReference type="Proteomes" id="UP000199199">
    <property type="component" value="Unassembled WGS sequence"/>
</dbReference>